<dbReference type="InterPro" id="IPR010281">
    <property type="entry name" value="DUF885"/>
</dbReference>
<dbReference type="Pfam" id="PF05960">
    <property type="entry name" value="DUF885"/>
    <property type="match status" value="1"/>
</dbReference>
<evidence type="ECO:0000313" key="1">
    <source>
        <dbReference type="EMBL" id="EXV06456.1"/>
    </source>
</evidence>
<proteinExistence type="predicted"/>
<reference evidence="1 2" key="1">
    <citation type="submission" date="2014-02" db="EMBL/GenBank/DDBJ databases">
        <title>The genome sequence of the entomopathogenic fungus Metarhizium robertsii ARSEF 2575.</title>
        <authorList>
            <person name="Giuliano Garisto Donzelli B."/>
            <person name="Roe B.A."/>
            <person name="Macmil S.L."/>
            <person name="Krasnoff S.B."/>
            <person name="Gibson D.M."/>
        </authorList>
    </citation>
    <scope>NUCLEOTIDE SEQUENCE [LARGE SCALE GENOMIC DNA]</scope>
    <source>
        <strain evidence="1 2">ARSEF 2575</strain>
    </source>
</reference>
<protein>
    <submittedName>
        <fullName evidence="1">DUF885 domain protein</fullName>
    </submittedName>
</protein>
<accession>A0A0A1V9U4</accession>
<dbReference type="PANTHER" id="PTHR33361">
    <property type="entry name" value="GLR0591 PROTEIN"/>
    <property type="match status" value="1"/>
</dbReference>
<dbReference type="PANTHER" id="PTHR33361:SF2">
    <property type="entry name" value="DUF885 DOMAIN-CONTAINING PROTEIN"/>
    <property type="match status" value="1"/>
</dbReference>
<dbReference type="OrthoDB" id="5959877at2759"/>
<name>A0A0A1V9U4_9HYPO</name>
<dbReference type="Proteomes" id="UP000030151">
    <property type="component" value="Unassembled WGS sequence"/>
</dbReference>
<organism evidence="1 2">
    <name type="scientific">Metarhizium robertsii</name>
    <dbReference type="NCBI Taxonomy" id="568076"/>
    <lineage>
        <taxon>Eukaryota</taxon>
        <taxon>Fungi</taxon>
        <taxon>Dikarya</taxon>
        <taxon>Ascomycota</taxon>
        <taxon>Pezizomycotina</taxon>
        <taxon>Sordariomycetes</taxon>
        <taxon>Hypocreomycetidae</taxon>
        <taxon>Hypocreales</taxon>
        <taxon>Clavicipitaceae</taxon>
        <taxon>Metarhizium</taxon>
    </lineage>
</organism>
<dbReference type="eggNOG" id="ENOG502SFAI">
    <property type="taxonomic scope" value="Eukaryota"/>
</dbReference>
<sequence>MAHHLGTLPSGINMESVWVSLPKPSSDGSESMADRIRRVQADLGEIYTFYNISVSPARRSRLDRFCADELESLSHVEFDALNQQDRVDYILLRNFLRQCRARLKSDQDADKSRAPLLPFAAIIVSLCEHRERVKPIRPEQIASKLNDVKNLVDKVHQEVEDGKVKTSKTNAYKASKVISELRSHLTEMFKFYSSYDSQFDWWVTSPWEAVDAALEKYFSLVQRKLAGIRPDGNGDIIGQPIGREALLNELEAEVIDYAPEELVQIANQEFKWCEQQMKLASTELGFGDDWKRALEHVKTKFVPPSEQPQLVMQLARQGADFVRDNDLVTVPPLAEETYRTIMMPAEQQKVSPFFLGGSMIQIAYPTNDMPYDLKQMVMRGNNRHFSKATVFHELIPGHRLQLYQAERHRSHRLLFQTPFFVEGWAMYWEFVLWQRDDFFVSPEDRIGTMFWRMHRCARIILSLNFHLGKMEPQECIDILVNWVGHERSTAEGEVRRWLNGDYGPLYQIAYMIGALQLVELRREVLTSNRMTEKKFHDTILTYGAIPNELVRALALDLDLKPDYKAKWRFYKG</sequence>
<gene>
    <name evidence="1" type="ORF">X797_001176</name>
</gene>
<comment type="caution">
    <text evidence="1">The sequence shown here is derived from an EMBL/GenBank/DDBJ whole genome shotgun (WGS) entry which is preliminary data.</text>
</comment>
<evidence type="ECO:0000313" key="2">
    <source>
        <dbReference type="Proteomes" id="UP000030151"/>
    </source>
</evidence>
<dbReference type="EMBL" id="JELW01000001">
    <property type="protein sequence ID" value="EXV06456.1"/>
    <property type="molecule type" value="Genomic_DNA"/>
</dbReference>
<dbReference type="AlphaFoldDB" id="A0A0A1V9U4"/>
<dbReference type="HOGENOM" id="CLU_035441_0_0_1"/>